<dbReference type="PANTHER" id="PTHR31374:SF168">
    <property type="entry name" value="OS02G0445600 PROTEIN"/>
    <property type="match status" value="1"/>
</dbReference>
<dbReference type="EMBL" id="BSYO01000027">
    <property type="protein sequence ID" value="GMH24014.1"/>
    <property type="molecule type" value="Genomic_DNA"/>
</dbReference>
<reference evidence="2" key="1">
    <citation type="submission" date="2023-05" db="EMBL/GenBank/DDBJ databases">
        <title>Nepenthes gracilis genome sequencing.</title>
        <authorList>
            <person name="Fukushima K."/>
        </authorList>
    </citation>
    <scope>NUCLEOTIDE SEQUENCE</scope>
    <source>
        <strain evidence="2">SING2019-196</strain>
    </source>
</reference>
<evidence type="ECO:0000313" key="3">
    <source>
        <dbReference type="Proteomes" id="UP001279734"/>
    </source>
</evidence>
<comment type="caution">
    <text evidence="2">The sequence shown here is derived from an EMBL/GenBank/DDBJ whole genome shotgun (WGS) entry which is preliminary data.</text>
</comment>
<dbReference type="GO" id="GO:0009733">
    <property type="term" value="P:response to auxin"/>
    <property type="evidence" value="ECO:0007669"/>
    <property type="project" value="InterPro"/>
</dbReference>
<accession>A0AAD3Y1H0</accession>
<sequence length="100" mass="11202">MSNKLAQAAPFRQILKRFSSLGKNCGGEEGSHPDSVPRGHFVVYVGENRSRFILPLSWLAHPQFLGLLQEAEEEYGFTHEMGITIPCEEAVFRSIVGVFH</sequence>
<dbReference type="InterPro" id="IPR003676">
    <property type="entry name" value="SAUR_fam"/>
</dbReference>
<name>A0AAD3Y1H0_NEPGR</name>
<evidence type="ECO:0008006" key="4">
    <source>
        <dbReference type="Google" id="ProtNLM"/>
    </source>
</evidence>
<evidence type="ECO:0000313" key="2">
    <source>
        <dbReference type="EMBL" id="GMH24014.1"/>
    </source>
</evidence>
<organism evidence="2 3">
    <name type="scientific">Nepenthes gracilis</name>
    <name type="common">Slender pitcher plant</name>
    <dbReference type="NCBI Taxonomy" id="150966"/>
    <lineage>
        <taxon>Eukaryota</taxon>
        <taxon>Viridiplantae</taxon>
        <taxon>Streptophyta</taxon>
        <taxon>Embryophyta</taxon>
        <taxon>Tracheophyta</taxon>
        <taxon>Spermatophyta</taxon>
        <taxon>Magnoliopsida</taxon>
        <taxon>eudicotyledons</taxon>
        <taxon>Gunneridae</taxon>
        <taxon>Pentapetalae</taxon>
        <taxon>Caryophyllales</taxon>
        <taxon>Nepenthaceae</taxon>
        <taxon>Nepenthes</taxon>
    </lineage>
</organism>
<dbReference type="Proteomes" id="UP001279734">
    <property type="component" value="Unassembled WGS sequence"/>
</dbReference>
<evidence type="ECO:0000256" key="1">
    <source>
        <dbReference type="ARBA" id="ARBA00006974"/>
    </source>
</evidence>
<dbReference type="AlphaFoldDB" id="A0AAD3Y1H0"/>
<dbReference type="PANTHER" id="PTHR31374">
    <property type="entry name" value="AUXIN-INDUCED PROTEIN-LIKE-RELATED"/>
    <property type="match status" value="1"/>
</dbReference>
<dbReference type="Pfam" id="PF02519">
    <property type="entry name" value="Auxin_inducible"/>
    <property type="match status" value="1"/>
</dbReference>
<gene>
    <name evidence="2" type="ORF">Nepgr_025857</name>
</gene>
<protein>
    <recommendedName>
        <fullName evidence="4">Small auxin up regulated protein</fullName>
    </recommendedName>
</protein>
<keyword evidence="3" id="KW-1185">Reference proteome</keyword>
<proteinExistence type="inferred from homology"/>
<comment type="similarity">
    <text evidence="1">Belongs to the ARG7 family.</text>
</comment>